<feature type="transmembrane region" description="Helical" evidence="8">
    <location>
        <begin position="237"/>
        <end position="263"/>
    </location>
</feature>
<dbReference type="GO" id="GO:0004673">
    <property type="term" value="F:protein histidine kinase activity"/>
    <property type="evidence" value="ECO:0007669"/>
    <property type="project" value="UniProtKB-EC"/>
</dbReference>
<keyword evidence="3" id="KW-0597">Phosphoprotein</keyword>
<reference evidence="10 11" key="1">
    <citation type="submission" date="2018-05" db="EMBL/GenBank/DDBJ databases">
        <title>Description of Sphingomonas pokkalii sp nov, isolated from the rhizosphere of saline tolerant pokkali rice and its draft genome analysis.</title>
        <authorList>
            <person name="Menon R."/>
            <person name="Kumari S."/>
            <person name="Rameshkumar N."/>
        </authorList>
    </citation>
    <scope>NUCLEOTIDE SEQUENCE [LARGE SCALE GENOMIC DNA]</scope>
    <source>
        <strain evidence="10 11">L3B27</strain>
    </source>
</reference>
<comment type="caution">
    <text evidence="10">The sequence shown here is derived from an EMBL/GenBank/DDBJ whole genome shotgun (WGS) entry which is preliminary data.</text>
</comment>
<keyword evidence="4" id="KW-0808">Transferase</keyword>
<evidence type="ECO:0000256" key="5">
    <source>
        <dbReference type="ARBA" id="ARBA00022741"/>
    </source>
</evidence>
<evidence type="ECO:0000259" key="9">
    <source>
        <dbReference type="Pfam" id="PF07568"/>
    </source>
</evidence>
<evidence type="ECO:0000256" key="2">
    <source>
        <dbReference type="ARBA" id="ARBA00012438"/>
    </source>
</evidence>
<evidence type="ECO:0000256" key="1">
    <source>
        <dbReference type="ARBA" id="ARBA00000085"/>
    </source>
</evidence>
<organism evidence="10 11">
    <name type="scientific">Sphingomonas pokkalii</name>
    <dbReference type="NCBI Taxonomy" id="2175090"/>
    <lineage>
        <taxon>Bacteria</taxon>
        <taxon>Pseudomonadati</taxon>
        <taxon>Pseudomonadota</taxon>
        <taxon>Alphaproteobacteria</taxon>
        <taxon>Sphingomonadales</taxon>
        <taxon>Sphingomonadaceae</taxon>
        <taxon>Sphingomonas</taxon>
    </lineage>
</organism>
<comment type="catalytic activity">
    <reaction evidence="1">
        <text>ATP + protein L-histidine = ADP + protein N-phospho-L-histidine.</text>
        <dbReference type="EC" id="2.7.13.3"/>
    </reaction>
</comment>
<evidence type="ECO:0000256" key="8">
    <source>
        <dbReference type="SAM" id="Phobius"/>
    </source>
</evidence>
<keyword evidence="7" id="KW-0067">ATP-binding</keyword>
<dbReference type="EMBL" id="QENQ01000001">
    <property type="protein sequence ID" value="PVX30757.1"/>
    <property type="molecule type" value="Genomic_DNA"/>
</dbReference>
<dbReference type="OrthoDB" id="9767435at2"/>
<keyword evidence="8" id="KW-1133">Transmembrane helix</keyword>
<gene>
    <name evidence="10" type="ORF">DD559_16630</name>
</gene>
<feature type="domain" description="Signal transduction histidine kinase subgroup 2 dimerisation and phosphoacceptor" evidence="9">
    <location>
        <begin position="330"/>
        <end position="404"/>
    </location>
</feature>
<dbReference type="GO" id="GO:0005524">
    <property type="term" value="F:ATP binding"/>
    <property type="evidence" value="ECO:0007669"/>
    <property type="project" value="UniProtKB-KW"/>
</dbReference>
<dbReference type="Proteomes" id="UP000245890">
    <property type="component" value="Unassembled WGS sequence"/>
</dbReference>
<dbReference type="AlphaFoldDB" id="A0A2U0SHF3"/>
<accession>A0A2U0SHF3</accession>
<evidence type="ECO:0000256" key="3">
    <source>
        <dbReference type="ARBA" id="ARBA00022553"/>
    </source>
</evidence>
<keyword evidence="11" id="KW-1185">Reference proteome</keyword>
<dbReference type="PANTHER" id="PTHR41523:SF8">
    <property type="entry name" value="ETHYLENE RESPONSE SENSOR PROTEIN"/>
    <property type="match status" value="1"/>
</dbReference>
<keyword evidence="5" id="KW-0547">Nucleotide-binding</keyword>
<dbReference type="Gene3D" id="3.30.450.20">
    <property type="entry name" value="PAS domain"/>
    <property type="match status" value="1"/>
</dbReference>
<dbReference type="InterPro" id="IPR011495">
    <property type="entry name" value="Sig_transdc_His_kin_sub2_dim/P"/>
</dbReference>
<keyword evidence="6 10" id="KW-0418">Kinase</keyword>
<protein>
    <recommendedName>
        <fullName evidence="2">histidine kinase</fullName>
        <ecNumber evidence="2">2.7.13.3</ecNumber>
    </recommendedName>
</protein>
<evidence type="ECO:0000313" key="11">
    <source>
        <dbReference type="Proteomes" id="UP000245890"/>
    </source>
</evidence>
<dbReference type="EC" id="2.7.13.3" evidence="2"/>
<keyword evidence="8" id="KW-0812">Transmembrane</keyword>
<dbReference type="Pfam" id="PF07568">
    <property type="entry name" value="HisKA_2"/>
    <property type="match status" value="1"/>
</dbReference>
<evidence type="ECO:0000256" key="7">
    <source>
        <dbReference type="ARBA" id="ARBA00022840"/>
    </source>
</evidence>
<evidence type="ECO:0000256" key="4">
    <source>
        <dbReference type="ARBA" id="ARBA00022679"/>
    </source>
</evidence>
<name>A0A2U0SHF3_9SPHN</name>
<sequence>MNGMHSPPRGRAFSAALARLPTGAKVFLILVGALLPLALIALFTTMQTTRNADDEARERLAVTARESSSLLENILANHVAQLTRTLADLEQDPQDAPSCMRLAGTYASHSAARYLIKDGRGRALCGTPFPQADARIPATMDTQAHIVPGGLLLRVGGNGGAAALAFYPRELLVNLTRPSGFVPEYGAALVAHSDRLTLRALKENSPLDRGKSIRIDLGVEDLALETTMPGAPLTSPLMIATVLLVLMWIAAAGIGWFVVDILLIRPLRRLRSNVAHYQPGEVIDTTRLGPVPAQEIRELGETFTEISRTVQAHEADLAKGLVRQTRLTREVHHRVKNNLQVISSLINFHARAAKGQEAADAYASIQRRVDALAVVHRHHYAEMEENRGLELRSVVGELAANLRATAAEQAPALGITLEIEALLVTQDVATAVAFLLTEIIELAITCSPGAQLRISVKSSPQDPTRAILRISSPALISNPHFESLVEKRYGRVQTGLARQLRGQLHHDPLVGAYEIAITVNGRP</sequence>
<proteinExistence type="predicted"/>
<evidence type="ECO:0000313" key="10">
    <source>
        <dbReference type="EMBL" id="PVX30757.1"/>
    </source>
</evidence>
<evidence type="ECO:0000256" key="6">
    <source>
        <dbReference type="ARBA" id="ARBA00022777"/>
    </source>
</evidence>
<keyword evidence="8" id="KW-0472">Membrane</keyword>
<dbReference type="PANTHER" id="PTHR41523">
    <property type="entry name" value="TWO-COMPONENT SYSTEM SENSOR PROTEIN"/>
    <property type="match status" value="1"/>
</dbReference>